<reference evidence="1 2" key="1">
    <citation type="submission" date="2020-04" db="EMBL/GenBank/DDBJ databases">
        <authorList>
            <person name="De Canck E."/>
        </authorList>
    </citation>
    <scope>NUCLEOTIDE SEQUENCE [LARGE SCALE GENOMIC DNA]</scope>
    <source>
        <strain evidence="1 2">LMG 24238</strain>
    </source>
</reference>
<dbReference type="RefSeq" id="WP_246287963.1">
    <property type="nucleotide sequence ID" value="NZ_CADIKC010000015.1"/>
</dbReference>
<evidence type="ECO:0000313" key="2">
    <source>
        <dbReference type="Proteomes" id="UP000494255"/>
    </source>
</evidence>
<dbReference type="GeneID" id="97045508"/>
<sequence length="100" mass="10877">METPLNKEQVYDAQINPLMAQIIEICQTNKIAFVASFSIPNEGDETLACTTALLTAETEPPQNLVDALRVLRGGRRALRAPFMLRTENGDGTTTLTAIAT</sequence>
<organism evidence="1 2">
    <name type="scientific">Paraburkholderia sediminicola</name>
    <dbReference type="NCBI Taxonomy" id="458836"/>
    <lineage>
        <taxon>Bacteria</taxon>
        <taxon>Pseudomonadati</taxon>
        <taxon>Pseudomonadota</taxon>
        <taxon>Betaproteobacteria</taxon>
        <taxon>Burkholderiales</taxon>
        <taxon>Burkholderiaceae</taxon>
        <taxon>Paraburkholderia</taxon>
    </lineage>
</organism>
<protein>
    <submittedName>
        <fullName evidence="1">Uncharacterized protein</fullName>
    </submittedName>
</protein>
<evidence type="ECO:0000313" key="1">
    <source>
        <dbReference type="EMBL" id="CAB3742821.1"/>
    </source>
</evidence>
<proteinExistence type="predicted"/>
<dbReference type="EMBL" id="CADIKC010000015">
    <property type="protein sequence ID" value="CAB3742821.1"/>
    <property type="molecule type" value="Genomic_DNA"/>
</dbReference>
<name>A0A6J5CPA1_9BURK</name>
<accession>A0A6J5CPA1</accession>
<gene>
    <name evidence="1" type="ORF">LMG24238_06946</name>
</gene>
<dbReference type="AlphaFoldDB" id="A0A6J5CPA1"/>
<dbReference type="Proteomes" id="UP000494255">
    <property type="component" value="Unassembled WGS sequence"/>
</dbReference>
<keyword evidence="2" id="KW-1185">Reference proteome</keyword>